<dbReference type="EMBL" id="VSRR010005062">
    <property type="protein sequence ID" value="MPC41451.1"/>
    <property type="molecule type" value="Genomic_DNA"/>
</dbReference>
<name>A0A5B7F343_PORTR</name>
<dbReference type="Proteomes" id="UP000324222">
    <property type="component" value="Unassembled WGS sequence"/>
</dbReference>
<reference evidence="1 2" key="1">
    <citation type="submission" date="2019-05" db="EMBL/GenBank/DDBJ databases">
        <title>Another draft genome of Portunus trituberculatus and its Hox gene families provides insights of decapod evolution.</title>
        <authorList>
            <person name="Jeong J.-H."/>
            <person name="Song I."/>
            <person name="Kim S."/>
            <person name="Choi T."/>
            <person name="Kim D."/>
            <person name="Ryu S."/>
            <person name="Kim W."/>
        </authorList>
    </citation>
    <scope>NUCLEOTIDE SEQUENCE [LARGE SCALE GENOMIC DNA]</scope>
    <source>
        <tissue evidence="1">Muscle</tissue>
    </source>
</reference>
<proteinExistence type="predicted"/>
<keyword evidence="2" id="KW-1185">Reference proteome</keyword>
<evidence type="ECO:0000313" key="1">
    <source>
        <dbReference type="EMBL" id="MPC41451.1"/>
    </source>
</evidence>
<organism evidence="1 2">
    <name type="scientific">Portunus trituberculatus</name>
    <name type="common">Swimming crab</name>
    <name type="synonym">Neptunus trituberculatus</name>
    <dbReference type="NCBI Taxonomy" id="210409"/>
    <lineage>
        <taxon>Eukaryota</taxon>
        <taxon>Metazoa</taxon>
        <taxon>Ecdysozoa</taxon>
        <taxon>Arthropoda</taxon>
        <taxon>Crustacea</taxon>
        <taxon>Multicrustacea</taxon>
        <taxon>Malacostraca</taxon>
        <taxon>Eumalacostraca</taxon>
        <taxon>Eucarida</taxon>
        <taxon>Decapoda</taxon>
        <taxon>Pleocyemata</taxon>
        <taxon>Brachyura</taxon>
        <taxon>Eubrachyura</taxon>
        <taxon>Portunoidea</taxon>
        <taxon>Portunidae</taxon>
        <taxon>Portuninae</taxon>
        <taxon>Portunus</taxon>
    </lineage>
</organism>
<accession>A0A5B7F343</accession>
<dbReference type="AlphaFoldDB" id="A0A5B7F343"/>
<protein>
    <submittedName>
        <fullName evidence="1">Uncharacterized protein</fullName>
    </submittedName>
</protein>
<evidence type="ECO:0000313" key="2">
    <source>
        <dbReference type="Proteomes" id="UP000324222"/>
    </source>
</evidence>
<gene>
    <name evidence="1" type="ORF">E2C01_035044</name>
</gene>
<comment type="caution">
    <text evidence="1">The sequence shown here is derived from an EMBL/GenBank/DDBJ whole genome shotgun (WGS) entry which is preliminary data.</text>
</comment>
<sequence length="201" mass="21678">MKGNLPLRSFCRGCASSNNGVEDLAEGAAVPSWTDSINAHVEVLTVIGIGVAGMSHCHVMGHLGALKGGATWRRETQWMNISEAVILTQLSSSSTIYGADIVTLFYPRVVVHKGQTVGTQLFRDHIVHTLVVFVTLLGVCEKAIGQRALRDNLLLLGRCGELCILGTGPPLTLGCGRTRALLVESGFRVLIEKRFMYFSLA</sequence>